<evidence type="ECO:0000313" key="1">
    <source>
        <dbReference type="EMBL" id="CAG8792496.1"/>
    </source>
</evidence>
<evidence type="ECO:0000313" key="2">
    <source>
        <dbReference type="Proteomes" id="UP000789920"/>
    </source>
</evidence>
<feature type="non-terminal residue" evidence="1">
    <location>
        <position position="1"/>
    </location>
</feature>
<proteinExistence type="predicted"/>
<keyword evidence="2" id="KW-1185">Reference proteome</keyword>
<organism evidence="1 2">
    <name type="scientific">Racocetra persica</name>
    <dbReference type="NCBI Taxonomy" id="160502"/>
    <lineage>
        <taxon>Eukaryota</taxon>
        <taxon>Fungi</taxon>
        <taxon>Fungi incertae sedis</taxon>
        <taxon>Mucoromycota</taxon>
        <taxon>Glomeromycotina</taxon>
        <taxon>Glomeromycetes</taxon>
        <taxon>Diversisporales</taxon>
        <taxon>Gigasporaceae</taxon>
        <taxon>Racocetra</taxon>
    </lineage>
</organism>
<reference evidence="1" key="1">
    <citation type="submission" date="2021-06" db="EMBL/GenBank/DDBJ databases">
        <authorList>
            <person name="Kallberg Y."/>
            <person name="Tangrot J."/>
            <person name="Rosling A."/>
        </authorList>
    </citation>
    <scope>NUCLEOTIDE SEQUENCE</scope>
    <source>
        <strain evidence="1">MA461A</strain>
    </source>
</reference>
<protein>
    <submittedName>
        <fullName evidence="1">7668_t:CDS:1</fullName>
    </submittedName>
</protein>
<dbReference type="EMBL" id="CAJVQC010053151">
    <property type="protein sequence ID" value="CAG8792496.1"/>
    <property type="molecule type" value="Genomic_DNA"/>
</dbReference>
<dbReference type="Proteomes" id="UP000789920">
    <property type="component" value="Unassembled WGS sequence"/>
</dbReference>
<sequence>ITLSTITSLLHFKLCLPQAQCLDRQFPYNNKLLNLRITTLIPAVCEKASWMALQDS</sequence>
<accession>A0ACA9RGW8</accession>
<gene>
    <name evidence="1" type="ORF">RPERSI_LOCUS19407</name>
</gene>
<name>A0ACA9RGW8_9GLOM</name>
<comment type="caution">
    <text evidence="1">The sequence shown here is derived from an EMBL/GenBank/DDBJ whole genome shotgun (WGS) entry which is preliminary data.</text>
</comment>